<dbReference type="InterPro" id="IPR050121">
    <property type="entry name" value="Cytochrome_P450_monoxygenase"/>
</dbReference>
<sequence length="308" mass="35262">MSSAFVLQLHFTEPAAYAEIYNSPHRMRKEPDFYENGLVFAGLPSNIFHVSNPRAHSAIKSLFSSYFTKKTVLKLEAVVQERVDKLISQLLKNHKTSPVDMNHAYHSVSLDVISLYALRTSVDATSFPSFKHPAVVSVEETIGAIWVMRHFQRLRRISIMLPRWLTLYLMPAVKPQLQIRDEIERLVDIAMADSENHDGEADRDDLNVFYTILRNARVDGRLKNSSWVTRDQMIAEAMGFRVAGSDTIGNTCTVATWYLIRDDDIRGKLVKELTTAWPDKEKTMPLELLEKLPYLVRLFITVHGTKLI</sequence>
<proteinExistence type="predicted"/>
<name>A0AAW0DEA1_9AGAR</name>
<evidence type="ECO:0000256" key="1">
    <source>
        <dbReference type="ARBA" id="ARBA00005179"/>
    </source>
</evidence>
<dbReference type="PANTHER" id="PTHR24305">
    <property type="entry name" value="CYTOCHROME P450"/>
    <property type="match status" value="1"/>
</dbReference>
<organism evidence="2 3">
    <name type="scientific">Paramarasmius palmivorus</name>
    <dbReference type="NCBI Taxonomy" id="297713"/>
    <lineage>
        <taxon>Eukaryota</taxon>
        <taxon>Fungi</taxon>
        <taxon>Dikarya</taxon>
        <taxon>Basidiomycota</taxon>
        <taxon>Agaricomycotina</taxon>
        <taxon>Agaricomycetes</taxon>
        <taxon>Agaricomycetidae</taxon>
        <taxon>Agaricales</taxon>
        <taxon>Marasmiineae</taxon>
        <taxon>Marasmiaceae</taxon>
        <taxon>Paramarasmius</taxon>
    </lineage>
</organism>
<gene>
    <name evidence="2" type="ORF">VNI00_005492</name>
</gene>
<dbReference type="GO" id="GO:0005506">
    <property type="term" value="F:iron ion binding"/>
    <property type="evidence" value="ECO:0007669"/>
    <property type="project" value="InterPro"/>
</dbReference>
<dbReference type="GO" id="GO:0020037">
    <property type="term" value="F:heme binding"/>
    <property type="evidence" value="ECO:0007669"/>
    <property type="project" value="InterPro"/>
</dbReference>
<keyword evidence="3" id="KW-1185">Reference proteome</keyword>
<comment type="pathway">
    <text evidence="1">Secondary metabolite biosynthesis.</text>
</comment>
<evidence type="ECO:0000313" key="3">
    <source>
        <dbReference type="Proteomes" id="UP001383192"/>
    </source>
</evidence>
<reference evidence="2 3" key="1">
    <citation type="submission" date="2024-01" db="EMBL/GenBank/DDBJ databases">
        <title>A draft genome for a cacao thread blight-causing isolate of Paramarasmius palmivorus.</title>
        <authorList>
            <person name="Baruah I.K."/>
            <person name="Bukari Y."/>
            <person name="Amoako-Attah I."/>
            <person name="Meinhardt L.W."/>
            <person name="Bailey B.A."/>
            <person name="Cohen S.P."/>
        </authorList>
    </citation>
    <scope>NUCLEOTIDE SEQUENCE [LARGE SCALE GENOMIC DNA]</scope>
    <source>
        <strain evidence="2 3">GH-12</strain>
    </source>
</reference>
<dbReference type="GO" id="GO:0016705">
    <property type="term" value="F:oxidoreductase activity, acting on paired donors, with incorporation or reduction of molecular oxygen"/>
    <property type="evidence" value="ECO:0007669"/>
    <property type="project" value="InterPro"/>
</dbReference>
<dbReference type="Pfam" id="PF00067">
    <property type="entry name" value="p450"/>
    <property type="match status" value="1"/>
</dbReference>
<dbReference type="SUPFAM" id="SSF48264">
    <property type="entry name" value="Cytochrome P450"/>
    <property type="match status" value="1"/>
</dbReference>
<evidence type="ECO:0000313" key="2">
    <source>
        <dbReference type="EMBL" id="KAK7050060.1"/>
    </source>
</evidence>
<comment type="caution">
    <text evidence="2">The sequence shown here is derived from an EMBL/GenBank/DDBJ whole genome shotgun (WGS) entry which is preliminary data.</text>
</comment>
<accession>A0AAW0DEA1</accession>
<protein>
    <recommendedName>
        <fullName evidence="4">Cytochrome P450</fullName>
    </recommendedName>
</protein>
<dbReference type="Gene3D" id="1.10.630.10">
    <property type="entry name" value="Cytochrome P450"/>
    <property type="match status" value="1"/>
</dbReference>
<dbReference type="EMBL" id="JAYKXP010000015">
    <property type="protein sequence ID" value="KAK7050060.1"/>
    <property type="molecule type" value="Genomic_DNA"/>
</dbReference>
<dbReference type="InterPro" id="IPR036396">
    <property type="entry name" value="Cyt_P450_sf"/>
</dbReference>
<dbReference type="PANTHER" id="PTHR24305:SF234">
    <property type="entry name" value="CYTOCHROME P450"/>
    <property type="match status" value="1"/>
</dbReference>
<dbReference type="GO" id="GO:0004497">
    <property type="term" value="F:monooxygenase activity"/>
    <property type="evidence" value="ECO:0007669"/>
    <property type="project" value="InterPro"/>
</dbReference>
<dbReference type="InterPro" id="IPR001128">
    <property type="entry name" value="Cyt_P450"/>
</dbReference>
<evidence type="ECO:0008006" key="4">
    <source>
        <dbReference type="Google" id="ProtNLM"/>
    </source>
</evidence>
<dbReference type="AlphaFoldDB" id="A0AAW0DEA1"/>
<dbReference type="Proteomes" id="UP001383192">
    <property type="component" value="Unassembled WGS sequence"/>
</dbReference>